<dbReference type="AlphaFoldDB" id="A0A0C9TFY1"/>
<dbReference type="Proteomes" id="UP000054279">
    <property type="component" value="Unassembled WGS sequence"/>
</dbReference>
<accession>A0A0C9TFY1</accession>
<keyword evidence="2" id="KW-1185">Reference proteome</keyword>
<dbReference type="EMBL" id="KN837310">
    <property type="protein sequence ID" value="KIJ28303.1"/>
    <property type="molecule type" value="Genomic_DNA"/>
</dbReference>
<proteinExistence type="predicted"/>
<sequence length="134" mass="14655">LGFYTPAKCLGFASNIPANPLIPNILFYKTLTVASAVTWAAALPFPPCRLLIYTDSLDSVEMFHSLRAKDGYNELLLLVVQQLMTCRISLRVCHVAGANNTIADALSRGLFDLARQLVPHIRIGTFEPPQNALG</sequence>
<dbReference type="InterPro" id="IPR012337">
    <property type="entry name" value="RNaseH-like_sf"/>
</dbReference>
<dbReference type="OrthoDB" id="3249498at2759"/>
<gene>
    <name evidence="1" type="ORF">M422DRAFT_105483</name>
</gene>
<dbReference type="SUPFAM" id="SSF53098">
    <property type="entry name" value="Ribonuclease H-like"/>
    <property type="match status" value="1"/>
</dbReference>
<dbReference type="HOGENOM" id="CLU_125038_0_0_1"/>
<evidence type="ECO:0000313" key="1">
    <source>
        <dbReference type="EMBL" id="KIJ28303.1"/>
    </source>
</evidence>
<feature type="non-terminal residue" evidence="1">
    <location>
        <position position="134"/>
    </location>
</feature>
<organism evidence="1 2">
    <name type="scientific">Sphaerobolus stellatus (strain SS14)</name>
    <dbReference type="NCBI Taxonomy" id="990650"/>
    <lineage>
        <taxon>Eukaryota</taxon>
        <taxon>Fungi</taxon>
        <taxon>Dikarya</taxon>
        <taxon>Basidiomycota</taxon>
        <taxon>Agaricomycotina</taxon>
        <taxon>Agaricomycetes</taxon>
        <taxon>Phallomycetidae</taxon>
        <taxon>Geastrales</taxon>
        <taxon>Sphaerobolaceae</taxon>
        <taxon>Sphaerobolus</taxon>
    </lineage>
</organism>
<protein>
    <submittedName>
        <fullName evidence="1">Unplaced genomic scaffold SPHSTscaffold_235, whole genome shotgun sequence</fullName>
    </submittedName>
</protein>
<reference evidence="1 2" key="1">
    <citation type="submission" date="2014-06" db="EMBL/GenBank/DDBJ databases">
        <title>Evolutionary Origins and Diversification of the Mycorrhizal Mutualists.</title>
        <authorList>
            <consortium name="DOE Joint Genome Institute"/>
            <consortium name="Mycorrhizal Genomics Consortium"/>
            <person name="Kohler A."/>
            <person name="Kuo A."/>
            <person name="Nagy L.G."/>
            <person name="Floudas D."/>
            <person name="Copeland A."/>
            <person name="Barry K.W."/>
            <person name="Cichocki N."/>
            <person name="Veneault-Fourrey C."/>
            <person name="LaButti K."/>
            <person name="Lindquist E.A."/>
            <person name="Lipzen A."/>
            <person name="Lundell T."/>
            <person name="Morin E."/>
            <person name="Murat C."/>
            <person name="Riley R."/>
            <person name="Ohm R."/>
            <person name="Sun H."/>
            <person name="Tunlid A."/>
            <person name="Henrissat B."/>
            <person name="Grigoriev I.V."/>
            <person name="Hibbett D.S."/>
            <person name="Martin F."/>
        </authorList>
    </citation>
    <scope>NUCLEOTIDE SEQUENCE [LARGE SCALE GENOMIC DNA]</scope>
    <source>
        <strain evidence="1 2">SS14</strain>
    </source>
</reference>
<evidence type="ECO:0000313" key="2">
    <source>
        <dbReference type="Proteomes" id="UP000054279"/>
    </source>
</evidence>
<name>A0A0C9TFY1_SPHS4</name>
<feature type="non-terminal residue" evidence="1">
    <location>
        <position position="1"/>
    </location>
</feature>